<keyword evidence="4" id="KW-1185">Reference proteome</keyword>
<reference evidence="3" key="1">
    <citation type="submission" date="2020-05" db="EMBL/GenBank/DDBJ databases">
        <title>Mycena genomes resolve the evolution of fungal bioluminescence.</title>
        <authorList>
            <person name="Tsai I.J."/>
        </authorList>
    </citation>
    <scope>NUCLEOTIDE SEQUENCE</scope>
    <source>
        <strain evidence="3">160909Yilan</strain>
    </source>
</reference>
<evidence type="ECO:0000313" key="3">
    <source>
        <dbReference type="EMBL" id="KAF7375371.1"/>
    </source>
</evidence>
<feature type="region of interest" description="Disordered" evidence="1">
    <location>
        <begin position="394"/>
        <end position="421"/>
    </location>
</feature>
<keyword evidence="2" id="KW-0812">Transmembrane</keyword>
<feature type="transmembrane region" description="Helical" evidence="2">
    <location>
        <begin position="207"/>
        <end position="232"/>
    </location>
</feature>
<organism evidence="3 4">
    <name type="scientific">Mycena sanguinolenta</name>
    <dbReference type="NCBI Taxonomy" id="230812"/>
    <lineage>
        <taxon>Eukaryota</taxon>
        <taxon>Fungi</taxon>
        <taxon>Dikarya</taxon>
        <taxon>Basidiomycota</taxon>
        <taxon>Agaricomycotina</taxon>
        <taxon>Agaricomycetes</taxon>
        <taxon>Agaricomycetidae</taxon>
        <taxon>Agaricales</taxon>
        <taxon>Marasmiineae</taxon>
        <taxon>Mycenaceae</taxon>
        <taxon>Mycena</taxon>
    </lineage>
</organism>
<dbReference type="Proteomes" id="UP000623467">
    <property type="component" value="Unassembled WGS sequence"/>
</dbReference>
<evidence type="ECO:0000313" key="4">
    <source>
        <dbReference type="Proteomes" id="UP000623467"/>
    </source>
</evidence>
<feature type="transmembrane region" description="Helical" evidence="2">
    <location>
        <begin position="62"/>
        <end position="89"/>
    </location>
</feature>
<accession>A0A8H7DLA4</accession>
<proteinExistence type="predicted"/>
<feature type="transmembrane region" description="Helical" evidence="2">
    <location>
        <begin position="134"/>
        <end position="158"/>
    </location>
</feature>
<dbReference type="OrthoDB" id="3251871at2759"/>
<comment type="caution">
    <text evidence="3">The sequence shown here is derived from an EMBL/GenBank/DDBJ whole genome shotgun (WGS) entry which is preliminary data.</text>
</comment>
<evidence type="ECO:0000256" key="1">
    <source>
        <dbReference type="SAM" id="MobiDB-lite"/>
    </source>
</evidence>
<dbReference type="EMBL" id="JACAZH010000002">
    <property type="protein sequence ID" value="KAF7375371.1"/>
    <property type="molecule type" value="Genomic_DNA"/>
</dbReference>
<feature type="transmembrane region" description="Helical" evidence="2">
    <location>
        <begin position="170"/>
        <end position="187"/>
    </location>
</feature>
<evidence type="ECO:0000256" key="2">
    <source>
        <dbReference type="SAM" id="Phobius"/>
    </source>
</evidence>
<keyword evidence="2" id="KW-0472">Membrane</keyword>
<feature type="transmembrane region" description="Helical" evidence="2">
    <location>
        <begin position="101"/>
        <end position="122"/>
    </location>
</feature>
<dbReference type="AlphaFoldDB" id="A0A8H7DLA4"/>
<name>A0A8H7DLA4_9AGAR</name>
<protein>
    <recommendedName>
        <fullName evidence="5">G-protein coupled receptors family 2 profile 2 domain-containing protein</fullName>
    </recommendedName>
</protein>
<gene>
    <name evidence="3" type="ORF">MSAN_00424600</name>
</gene>
<sequence length="434" mass="47999">MTPALSLYPCNPQTPGLSLKIRPLCGQTFCILLCGWTPLRPTMSFPLNSRSLSSDAHTCAQIILGLIIPGMVLTVILLILCGCAAWNSVSRRYLDRVSFRLLIYALGAHLVFGVAFTFSSLMANPGWRCNLMAFLNNISLMFSAGMFFCMALNLPLVLAYNCNGQRMEKYYVFCTMAVSSICNILPWNAANDTCWYLGPKPTIRLHWLVGTQTIWILLSAVGEVGAFFNCCWLSHRVETRRFCGRTDAPSRNTSSQSSHRPGLTIATFRNIILRVGLYPFVSCLLNISTAALDLYEVRLPQSSEIPRILNLTDLAIYAGRPLIYGLLAATDPSLIRALRALRHPEAESQTKSLDQSRNAWWPAQTGCLSTVVDMPPEDVHEDVIGLDKIDRRGGTSTISGLGTDVEEGKERPLDEKRDQGTTTNAISLDVVCHI</sequence>
<feature type="compositionally biased region" description="Basic and acidic residues" evidence="1">
    <location>
        <begin position="406"/>
        <end position="419"/>
    </location>
</feature>
<keyword evidence="2" id="KW-1133">Transmembrane helix</keyword>
<evidence type="ECO:0008006" key="5">
    <source>
        <dbReference type="Google" id="ProtNLM"/>
    </source>
</evidence>